<dbReference type="InterPro" id="IPR007061">
    <property type="entry name" value="MST-like"/>
</dbReference>
<gene>
    <name evidence="1" type="ORF">GCM10025867_33330</name>
</gene>
<dbReference type="Pfam" id="PF04978">
    <property type="entry name" value="MST"/>
    <property type="match status" value="1"/>
</dbReference>
<dbReference type="RefSeq" id="WP_286343938.1">
    <property type="nucleotide sequence ID" value="NZ_AP027732.1"/>
</dbReference>
<dbReference type="Proteomes" id="UP001321486">
    <property type="component" value="Chromosome"/>
</dbReference>
<name>A0ABM8GRK5_9MICO</name>
<dbReference type="SUPFAM" id="SSF109854">
    <property type="entry name" value="DinB/YfiT-like putative metalloenzymes"/>
    <property type="match status" value="1"/>
</dbReference>
<dbReference type="EMBL" id="AP027732">
    <property type="protein sequence ID" value="BDZ51092.1"/>
    <property type="molecule type" value="Genomic_DNA"/>
</dbReference>
<evidence type="ECO:0000313" key="2">
    <source>
        <dbReference type="Proteomes" id="UP001321486"/>
    </source>
</evidence>
<organism evidence="1 2">
    <name type="scientific">Frondihabitans sucicola</name>
    <dbReference type="NCBI Taxonomy" id="1268041"/>
    <lineage>
        <taxon>Bacteria</taxon>
        <taxon>Bacillati</taxon>
        <taxon>Actinomycetota</taxon>
        <taxon>Actinomycetes</taxon>
        <taxon>Micrococcales</taxon>
        <taxon>Microbacteriaceae</taxon>
        <taxon>Frondihabitans</taxon>
    </lineage>
</organism>
<accession>A0ABM8GRK5</accession>
<proteinExistence type="predicted"/>
<evidence type="ECO:0008006" key="3">
    <source>
        <dbReference type="Google" id="ProtNLM"/>
    </source>
</evidence>
<dbReference type="Gene3D" id="1.20.120.450">
    <property type="entry name" value="dinb family like domain"/>
    <property type="match status" value="1"/>
</dbReference>
<reference evidence="2" key="1">
    <citation type="journal article" date="2019" name="Int. J. Syst. Evol. Microbiol.">
        <title>The Global Catalogue of Microorganisms (GCM) 10K type strain sequencing project: providing services to taxonomists for standard genome sequencing and annotation.</title>
        <authorList>
            <consortium name="The Broad Institute Genomics Platform"/>
            <consortium name="The Broad Institute Genome Sequencing Center for Infectious Disease"/>
            <person name="Wu L."/>
            <person name="Ma J."/>
        </authorList>
    </citation>
    <scope>NUCLEOTIDE SEQUENCE [LARGE SCALE GENOMIC DNA]</scope>
    <source>
        <strain evidence="2">NBRC 108728</strain>
    </source>
</reference>
<dbReference type="InterPro" id="IPR034660">
    <property type="entry name" value="DinB/YfiT-like"/>
</dbReference>
<protein>
    <recommendedName>
        <fullName evidence="3">DinB family protein</fullName>
    </recommendedName>
</protein>
<keyword evidence="2" id="KW-1185">Reference proteome</keyword>
<sequence length="162" mass="17788">MLLPRTDAPFAGDERALLDGFLAFQRSTVALKATGLTDELASRRLLPSVTTVIGLIQHLGDVERSWILDDLLGLPFETRWSDGDPDGEFRIEPGTTLAGALAEYEAACAETSLAIAGLPLDLRTRDGRFELRWVILHLIEETARHAGHIDILRELLDGETGE</sequence>
<evidence type="ECO:0000313" key="1">
    <source>
        <dbReference type="EMBL" id="BDZ51092.1"/>
    </source>
</evidence>